<dbReference type="PANTHER" id="PTHR42678">
    <property type="entry name" value="AMIDASE"/>
    <property type="match status" value="1"/>
</dbReference>
<dbReference type="KEGG" id="bti:BTG_10335"/>
<dbReference type="InterPro" id="IPR036928">
    <property type="entry name" value="AS_sf"/>
</dbReference>
<evidence type="ECO:0000313" key="3">
    <source>
        <dbReference type="Proteomes" id="UP000005259"/>
    </source>
</evidence>
<organism evidence="2 3">
    <name type="scientific">Bacillus thuringiensis HD-771</name>
    <dbReference type="NCBI Taxonomy" id="1218175"/>
    <lineage>
        <taxon>Bacteria</taxon>
        <taxon>Bacillati</taxon>
        <taxon>Bacillota</taxon>
        <taxon>Bacilli</taxon>
        <taxon>Bacillales</taxon>
        <taxon>Bacillaceae</taxon>
        <taxon>Bacillus</taxon>
        <taxon>Bacillus cereus group</taxon>
    </lineage>
</organism>
<sequence>MVSRTGIIPLAETLDTAGPMARTVKDAATLFNAMIGYDEKDVMTEKMKDIERINYTKDLSIDGLKGKKIGLLFSVDQQDENRKTVAEKIKKDLQDAGAILTDYIQLNNGGVDNLQTSEYEFKHNVNDYLSQQKNVPVKSLEEILAFNKKDSKRRIKYGQTLIEGSEKSAITKEEFENVVQTSQANAKKELDRYLVEQGLDALVMINNDEVLLSAVAGYPELAVPAGYDKNGEPIGVVFVGKQFGERELFNMGYAYEQQSKNRKSPSL</sequence>
<dbReference type="PANTHER" id="PTHR42678:SF34">
    <property type="entry name" value="OS04G0183300 PROTEIN"/>
    <property type="match status" value="1"/>
</dbReference>
<keyword evidence="2" id="KW-0378">Hydrolase</keyword>
<dbReference type="SUPFAM" id="SSF75304">
    <property type="entry name" value="Amidase signature (AS) enzymes"/>
    <property type="match status" value="1"/>
</dbReference>
<dbReference type="Pfam" id="PF01425">
    <property type="entry name" value="Amidase"/>
    <property type="match status" value="1"/>
</dbReference>
<evidence type="ECO:0000259" key="1">
    <source>
        <dbReference type="Pfam" id="PF01425"/>
    </source>
</evidence>
<dbReference type="EMBL" id="CP003752">
    <property type="protein sequence ID" value="AFQ15531.1"/>
    <property type="molecule type" value="Genomic_DNA"/>
</dbReference>
<accession>A0A9W3J7I9</accession>
<dbReference type="InterPro" id="IPR023631">
    <property type="entry name" value="Amidase_dom"/>
</dbReference>
<reference evidence="2 3" key="1">
    <citation type="submission" date="2012-08" db="EMBL/GenBank/DDBJ databases">
        <authorList>
            <person name="Doggett N."/>
            <person name="Teshima H."/>
            <person name="Bruce D."/>
            <person name="Detter J.C."/>
            <person name="Johnson S.L."/>
            <person name="Han C."/>
        </authorList>
    </citation>
    <scope>NUCLEOTIDE SEQUENCE [LARGE SCALE GENOMIC DNA]</scope>
    <source>
        <strain evidence="2 3">HD-771</strain>
    </source>
</reference>
<protein>
    <submittedName>
        <fullName evidence="2">Amidase</fullName>
        <ecNumber evidence="2">3.5.1.4</ecNumber>
    </submittedName>
</protein>
<dbReference type="NCBIfam" id="NF005219">
    <property type="entry name" value="PRK06707.1"/>
    <property type="match status" value="1"/>
</dbReference>
<name>A0A9W3J7I9_BACTU</name>
<feature type="domain" description="Amidase" evidence="1">
    <location>
        <begin position="2"/>
        <end position="248"/>
    </location>
</feature>
<dbReference type="AlphaFoldDB" id="A0A9W3J7I9"/>
<dbReference type="Proteomes" id="UP000005259">
    <property type="component" value="Chromosome"/>
</dbReference>
<dbReference type="GO" id="GO:0004040">
    <property type="term" value="F:amidase activity"/>
    <property type="evidence" value="ECO:0007669"/>
    <property type="project" value="UniProtKB-EC"/>
</dbReference>
<proteinExistence type="predicted"/>
<evidence type="ECO:0000313" key="2">
    <source>
        <dbReference type="EMBL" id="AFQ15531.1"/>
    </source>
</evidence>
<dbReference type="EC" id="3.5.1.4" evidence="2"/>
<gene>
    <name evidence="2" type="ORF">BTG_10335</name>
</gene>
<dbReference type="Gene3D" id="3.90.1300.10">
    <property type="entry name" value="Amidase signature (AS) domain"/>
    <property type="match status" value="1"/>
</dbReference>